<organism evidence="1">
    <name type="scientific">marine sediment metagenome</name>
    <dbReference type="NCBI Taxonomy" id="412755"/>
    <lineage>
        <taxon>unclassified sequences</taxon>
        <taxon>metagenomes</taxon>
        <taxon>ecological metagenomes</taxon>
    </lineage>
</organism>
<name>X1TCC7_9ZZZZ</name>
<dbReference type="EMBL" id="BARW01033973">
    <property type="protein sequence ID" value="GAJ02914.1"/>
    <property type="molecule type" value="Genomic_DNA"/>
</dbReference>
<comment type="caution">
    <text evidence="1">The sequence shown here is derived from an EMBL/GenBank/DDBJ whole genome shotgun (WGS) entry which is preliminary data.</text>
</comment>
<reference evidence="1" key="1">
    <citation type="journal article" date="2014" name="Front. Microbiol.">
        <title>High frequency of phylogenetically diverse reductive dehalogenase-homologous genes in deep subseafloor sedimentary metagenomes.</title>
        <authorList>
            <person name="Kawai M."/>
            <person name="Futagami T."/>
            <person name="Toyoda A."/>
            <person name="Takaki Y."/>
            <person name="Nishi S."/>
            <person name="Hori S."/>
            <person name="Arai W."/>
            <person name="Tsubouchi T."/>
            <person name="Morono Y."/>
            <person name="Uchiyama I."/>
            <person name="Ito T."/>
            <person name="Fujiyama A."/>
            <person name="Inagaki F."/>
            <person name="Takami H."/>
        </authorList>
    </citation>
    <scope>NUCLEOTIDE SEQUENCE</scope>
    <source>
        <strain evidence="1">Expedition CK06-06</strain>
    </source>
</reference>
<accession>X1TCC7</accession>
<evidence type="ECO:0000313" key="1">
    <source>
        <dbReference type="EMBL" id="GAJ02914.1"/>
    </source>
</evidence>
<proteinExistence type="predicted"/>
<dbReference type="AlphaFoldDB" id="X1TCC7"/>
<protein>
    <submittedName>
        <fullName evidence="1">Uncharacterized protein</fullName>
    </submittedName>
</protein>
<gene>
    <name evidence="1" type="ORF">S12H4_53382</name>
</gene>
<sequence length="39" mass="4294">MSDNRLCPDCTLTDVPNCLFCLGAVDWTNELDHNADIAP</sequence>
<feature type="non-terminal residue" evidence="1">
    <location>
        <position position="39"/>
    </location>
</feature>